<feature type="transmembrane region" description="Helical" evidence="8">
    <location>
        <begin position="20"/>
        <end position="41"/>
    </location>
</feature>
<keyword evidence="4" id="KW-0309">Germination</keyword>
<feature type="transmembrane region" description="Helical" evidence="8">
    <location>
        <begin position="94"/>
        <end position="112"/>
    </location>
</feature>
<feature type="transmembrane region" description="Helical" evidence="8">
    <location>
        <begin position="281"/>
        <end position="305"/>
    </location>
</feature>
<evidence type="ECO:0000313" key="10">
    <source>
        <dbReference type="Proteomes" id="UP000199017"/>
    </source>
</evidence>
<evidence type="ECO:0000256" key="5">
    <source>
        <dbReference type="ARBA" id="ARBA00022692"/>
    </source>
</evidence>
<dbReference type="GO" id="GO:0016020">
    <property type="term" value="C:membrane"/>
    <property type="evidence" value="ECO:0007669"/>
    <property type="project" value="UniProtKB-SubCell"/>
</dbReference>
<evidence type="ECO:0000256" key="7">
    <source>
        <dbReference type="ARBA" id="ARBA00023136"/>
    </source>
</evidence>
<keyword evidence="5 8" id="KW-0812">Transmembrane</keyword>
<evidence type="ECO:0000256" key="2">
    <source>
        <dbReference type="ARBA" id="ARBA00007998"/>
    </source>
</evidence>
<gene>
    <name evidence="9" type="ORF">SAMN05216352_103159</name>
</gene>
<dbReference type="AlphaFoldDB" id="A0A1G8FZL5"/>
<evidence type="ECO:0000256" key="4">
    <source>
        <dbReference type="ARBA" id="ARBA00022544"/>
    </source>
</evidence>
<dbReference type="Pfam" id="PF03845">
    <property type="entry name" value="Spore_permease"/>
    <property type="match status" value="1"/>
</dbReference>
<evidence type="ECO:0000313" key="9">
    <source>
        <dbReference type="EMBL" id="SDH87582.1"/>
    </source>
</evidence>
<feature type="transmembrane region" description="Helical" evidence="8">
    <location>
        <begin position="229"/>
        <end position="252"/>
    </location>
</feature>
<name>A0A1G8FZL5_9BACI</name>
<feature type="transmembrane region" description="Helical" evidence="8">
    <location>
        <begin position="158"/>
        <end position="177"/>
    </location>
</feature>
<dbReference type="PANTHER" id="PTHR34975">
    <property type="entry name" value="SPORE GERMINATION PROTEIN A2"/>
    <property type="match status" value="1"/>
</dbReference>
<feature type="transmembrane region" description="Helical" evidence="8">
    <location>
        <begin position="53"/>
        <end position="74"/>
    </location>
</feature>
<dbReference type="InterPro" id="IPR004761">
    <property type="entry name" value="Spore_GerAB"/>
</dbReference>
<keyword evidence="7 8" id="KW-0472">Membrane</keyword>
<feature type="transmembrane region" description="Helical" evidence="8">
    <location>
        <begin position="317"/>
        <end position="335"/>
    </location>
</feature>
<dbReference type="RefSeq" id="WP_245917784.1">
    <property type="nucleotide sequence ID" value="NZ_FNDU01000003.1"/>
</dbReference>
<evidence type="ECO:0000256" key="6">
    <source>
        <dbReference type="ARBA" id="ARBA00022989"/>
    </source>
</evidence>
<keyword evidence="3" id="KW-0813">Transport</keyword>
<evidence type="ECO:0000256" key="8">
    <source>
        <dbReference type="SAM" id="Phobius"/>
    </source>
</evidence>
<feature type="transmembrane region" description="Helical" evidence="8">
    <location>
        <begin position="132"/>
        <end position="151"/>
    </location>
</feature>
<accession>A0A1G8FZL5</accession>
<protein>
    <submittedName>
        <fullName evidence="9">Spore germination protein KB</fullName>
    </submittedName>
</protein>
<dbReference type="NCBIfam" id="TIGR00912">
    <property type="entry name" value="2A0309"/>
    <property type="match status" value="1"/>
</dbReference>
<evidence type="ECO:0000256" key="3">
    <source>
        <dbReference type="ARBA" id="ARBA00022448"/>
    </source>
</evidence>
<dbReference type="STRING" id="930129.SAMN05216352_103159"/>
<proteinExistence type="inferred from homology"/>
<organism evidence="9 10">
    <name type="scientific">Alteribacillus bidgolensis</name>
    <dbReference type="NCBI Taxonomy" id="930129"/>
    <lineage>
        <taxon>Bacteria</taxon>
        <taxon>Bacillati</taxon>
        <taxon>Bacillota</taxon>
        <taxon>Bacilli</taxon>
        <taxon>Bacillales</taxon>
        <taxon>Bacillaceae</taxon>
        <taxon>Alteribacillus</taxon>
    </lineage>
</organism>
<evidence type="ECO:0000256" key="1">
    <source>
        <dbReference type="ARBA" id="ARBA00004141"/>
    </source>
</evidence>
<dbReference type="GO" id="GO:0009847">
    <property type="term" value="P:spore germination"/>
    <property type="evidence" value="ECO:0007669"/>
    <property type="project" value="InterPro"/>
</dbReference>
<dbReference type="PANTHER" id="PTHR34975:SF2">
    <property type="entry name" value="SPORE GERMINATION PROTEIN A2"/>
    <property type="match status" value="1"/>
</dbReference>
<comment type="subcellular location">
    <subcellularLocation>
        <location evidence="1">Membrane</location>
        <topology evidence="1">Multi-pass membrane protein</topology>
    </subcellularLocation>
</comment>
<reference evidence="9 10" key="1">
    <citation type="submission" date="2016-10" db="EMBL/GenBank/DDBJ databases">
        <authorList>
            <person name="de Groot N.N."/>
        </authorList>
    </citation>
    <scope>NUCLEOTIDE SEQUENCE [LARGE SCALE GENOMIC DNA]</scope>
    <source>
        <strain evidence="10">P4B,CCM 7963,CECT 7998,DSM 25260,IBRC-M 10614,KCTC 13821</strain>
    </source>
</reference>
<dbReference type="Proteomes" id="UP000199017">
    <property type="component" value="Unassembled WGS sequence"/>
</dbReference>
<comment type="similarity">
    <text evidence="2">Belongs to the amino acid-polyamine-organocation (APC) superfamily. Spore germination protein (SGP) (TC 2.A.3.9) family.</text>
</comment>
<keyword evidence="6 8" id="KW-1133">Transmembrane helix</keyword>
<feature type="transmembrane region" description="Helical" evidence="8">
    <location>
        <begin position="347"/>
        <end position="366"/>
    </location>
</feature>
<keyword evidence="10" id="KW-1185">Reference proteome</keyword>
<sequence>MNERITIQKWEELAMETGRISGLQMAIMMHSAILATVILIVPAIIAKEAKQDLWIVPITASIAGFLALFVIIQLHKLFPKKTFIQYSEDIIGRIPAKILSFVYILFFLQTTSGMFRQYAEFVSGNFLLKTPSLVIFASMAFVCAFAVRGGIEVIGRTAQLFIPTVTLLFFLLLIFLIPEMDVENMYPVFENGIKPIMKASSTPAAWFSEFMLISFMLPYLKEREEGMKWGIISIVSVIILMVVTNITSLFVFGETTVKLTYPIMSAARYISIGDFFEHLEAVIMAIWVLSVFIKISVFYYVLVLATAQWLPLSNYKPLVLPFGFLLTVMAAWMPSLPEQSDYISKVIPFKLPLFYLVIPMILLVIAKIRRLSGNH</sequence>
<dbReference type="EMBL" id="FNDU01000003">
    <property type="protein sequence ID" value="SDH87582.1"/>
    <property type="molecule type" value="Genomic_DNA"/>
</dbReference>